<sequence>MDFKARRSVSWLEACPLPTVTAPDLQVPGRDAASLGGLRADSAAAPQLPQCG</sequence>
<gene>
    <name evidence="1" type="ORF">GSTENG00021517001</name>
</gene>
<accession>Q4SAC7</accession>
<evidence type="ECO:0000313" key="1">
    <source>
        <dbReference type="EMBL" id="CAG02405.1"/>
    </source>
</evidence>
<protein>
    <submittedName>
        <fullName evidence="1">(spotted green pufferfish) hypothetical protein</fullName>
    </submittedName>
</protein>
<dbReference type="KEGG" id="tng:GSTEN00021517G001"/>
<organism evidence="1">
    <name type="scientific">Tetraodon nigroviridis</name>
    <name type="common">Spotted green pufferfish</name>
    <name type="synonym">Chelonodon nigroviridis</name>
    <dbReference type="NCBI Taxonomy" id="99883"/>
    <lineage>
        <taxon>Eukaryota</taxon>
        <taxon>Metazoa</taxon>
        <taxon>Chordata</taxon>
        <taxon>Craniata</taxon>
        <taxon>Vertebrata</taxon>
        <taxon>Euteleostomi</taxon>
        <taxon>Actinopterygii</taxon>
        <taxon>Neopterygii</taxon>
        <taxon>Teleostei</taxon>
        <taxon>Neoteleostei</taxon>
        <taxon>Acanthomorphata</taxon>
        <taxon>Eupercaria</taxon>
        <taxon>Tetraodontiformes</taxon>
        <taxon>Tetradontoidea</taxon>
        <taxon>Tetraodontidae</taxon>
        <taxon>Tetraodon</taxon>
    </lineage>
</organism>
<proteinExistence type="predicted"/>
<reference evidence="1" key="1">
    <citation type="journal article" date="2004" name="Nature">
        <title>Genome duplication in the teleost fish Tetraodon nigroviridis reveals the early vertebrate proto-karyotype.</title>
        <authorList>
            <person name="Jaillon O."/>
            <person name="Aury J.-M."/>
            <person name="Brunet F."/>
            <person name="Petit J.-L."/>
            <person name="Stange-Thomann N."/>
            <person name="Mauceli E."/>
            <person name="Bouneau L."/>
            <person name="Fischer C."/>
            <person name="Ozouf-Costaz C."/>
            <person name="Bernot A."/>
            <person name="Nicaud S."/>
            <person name="Jaffe D."/>
            <person name="Fisher S."/>
            <person name="Lutfalla G."/>
            <person name="Dossat C."/>
            <person name="Segurens B."/>
            <person name="Dasilva C."/>
            <person name="Salanoubat M."/>
            <person name="Levy M."/>
            <person name="Boudet N."/>
            <person name="Castellano S."/>
            <person name="Anthouard V."/>
            <person name="Jubin C."/>
            <person name="Castelli V."/>
            <person name="Katinka M."/>
            <person name="Vacherie B."/>
            <person name="Biemont C."/>
            <person name="Skalli Z."/>
            <person name="Cattolico L."/>
            <person name="Poulain J."/>
            <person name="De Berardinis V."/>
            <person name="Cruaud C."/>
            <person name="Duprat S."/>
            <person name="Brottier P."/>
            <person name="Coutanceau J.-P."/>
            <person name="Gouzy J."/>
            <person name="Parra G."/>
            <person name="Lardier G."/>
            <person name="Chapple C."/>
            <person name="McKernan K.J."/>
            <person name="McEwan P."/>
            <person name="Bosak S."/>
            <person name="Kellis M."/>
            <person name="Volff J.-N."/>
            <person name="Guigo R."/>
            <person name="Zody M.C."/>
            <person name="Mesirov J."/>
            <person name="Lindblad-Toh K."/>
            <person name="Birren B."/>
            <person name="Nusbaum C."/>
            <person name="Kahn D."/>
            <person name="Robinson-Rechavi M."/>
            <person name="Laudet V."/>
            <person name="Schachter V."/>
            <person name="Quetier F."/>
            <person name="Saurin W."/>
            <person name="Scarpelli C."/>
            <person name="Wincker P."/>
            <person name="Lander E.S."/>
            <person name="Weissenbach J."/>
            <person name="Roest Crollius H."/>
        </authorList>
    </citation>
    <scope>NUCLEOTIDE SEQUENCE [LARGE SCALE GENOMIC DNA]</scope>
</reference>
<name>Q4SAC7_TETNG</name>
<comment type="caution">
    <text evidence="1">The sequence shown here is derived from an EMBL/GenBank/DDBJ whole genome shotgun (WGS) entry which is preliminary data.</text>
</comment>
<dbReference type="AlphaFoldDB" id="Q4SAC7"/>
<dbReference type="EMBL" id="CAAE01014691">
    <property type="protein sequence ID" value="CAG02405.1"/>
    <property type="molecule type" value="Genomic_DNA"/>
</dbReference>
<reference evidence="1" key="2">
    <citation type="submission" date="2004-02" db="EMBL/GenBank/DDBJ databases">
        <authorList>
            <consortium name="Genoscope"/>
            <consortium name="Whitehead Institute Centre for Genome Research"/>
        </authorList>
    </citation>
    <scope>NUCLEOTIDE SEQUENCE</scope>
</reference>